<feature type="non-terminal residue" evidence="1">
    <location>
        <position position="1"/>
    </location>
</feature>
<evidence type="ECO:0008006" key="2">
    <source>
        <dbReference type="Google" id="ProtNLM"/>
    </source>
</evidence>
<proteinExistence type="predicted"/>
<reference evidence="1" key="1">
    <citation type="journal article" date="2014" name="Front. Microbiol.">
        <title>High frequency of phylogenetically diverse reductive dehalogenase-homologous genes in deep subseafloor sedimentary metagenomes.</title>
        <authorList>
            <person name="Kawai M."/>
            <person name="Futagami T."/>
            <person name="Toyoda A."/>
            <person name="Takaki Y."/>
            <person name="Nishi S."/>
            <person name="Hori S."/>
            <person name="Arai W."/>
            <person name="Tsubouchi T."/>
            <person name="Morono Y."/>
            <person name="Uchiyama I."/>
            <person name="Ito T."/>
            <person name="Fujiyama A."/>
            <person name="Inagaki F."/>
            <person name="Takami H."/>
        </authorList>
    </citation>
    <scope>NUCLEOTIDE SEQUENCE</scope>
    <source>
        <strain evidence="1">Expedition CK06-06</strain>
    </source>
</reference>
<accession>X1DS78</accession>
<name>X1DS78_9ZZZZ</name>
<organism evidence="1">
    <name type="scientific">marine sediment metagenome</name>
    <dbReference type="NCBI Taxonomy" id="412755"/>
    <lineage>
        <taxon>unclassified sequences</taxon>
        <taxon>metagenomes</taxon>
        <taxon>ecological metagenomes</taxon>
    </lineage>
</organism>
<comment type="caution">
    <text evidence="1">The sequence shown here is derived from an EMBL/GenBank/DDBJ whole genome shotgun (WGS) entry which is preliminary data.</text>
</comment>
<dbReference type="EMBL" id="BART01037796">
    <property type="protein sequence ID" value="GAH11100.1"/>
    <property type="molecule type" value="Genomic_DNA"/>
</dbReference>
<dbReference type="Gene3D" id="3.30.420.40">
    <property type="match status" value="1"/>
</dbReference>
<protein>
    <recommendedName>
        <fullName evidence="2">Glycerol kinase</fullName>
    </recommendedName>
</protein>
<dbReference type="AlphaFoldDB" id="X1DS78"/>
<gene>
    <name evidence="1" type="ORF">S01H4_63045</name>
</gene>
<evidence type="ECO:0000313" key="1">
    <source>
        <dbReference type="EMBL" id="GAH11100.1"/>
    </source>
</evidence>
<sequence>EEIERHWKLDRIFKPHMSEAQRESLYAGWKKAVQRSLGWTR</sequence>